<dbReference type="Proteomes" id="UP000288805">
    <property type="component" value="Unassembled WGS sequence"/>
</dbReference>
<dbReference type="EMBL" id="QGNW01001073">
    <property type="protein sequence ID" value="RVW56696.1"/>
    <property type="molecule type" value="Genomic_DNA"/>
</dbReference>
<protein>
    <submittedName>
        <fullName evidence="2">Uncharacterized protein</fullName>
    </submittedName>
</protein>
<evidence type="ECO:0000313" key="1">
    <source>
        <dbReference type="EMBL" id="RVW56696.1"/>
    </source>
</evidence>
<proteinExistence type="predicted"/>
<name>A0A438G1N2_VITVI</name>
<organism evidence="2 3">
    <name type="scientific">Vitis vinifera</name>
    <name type="common">Grape</name>
    <dbReference type="NCBI Taxonomy" id="29760"/>
    <lineage>
        <taxon>Eukaryota</taxon>
        <taxon>Viridiplantae</taxon>
        <taxon>Streptophyta</taxon>
        <taxon>Embryophyta</taxon>
        <taxon>Tracheophyta</taxon>
        <taxon>Spermatophyta</taxon>
        <taxon>Magnoliopsida</taxon>
        <taxon>eudicotyledons</taxon>
        <taxon>Gunneridae</taxon>
        <taxon>Pentapetalae</taxon>
        <taxon>rosids</taxon>
        <taxon>Vitales</taxon>
        <taxon>Vitaceae</taxon>
        <taxon>Viteae</taxon>
        <taxon>Vitis</taxon>
    </lineage>
</organism>
<sequence length="48" mass="5481">MFVDKEHDSKAVGMDVKRIRIFGTDKGYRRLKALKSNEVEVEAGSKQI</sequence>
<dbReference type="EMBL" id="QGNW01000684">
    <property type="protein sequence ID" value="RVW66116.1"/>
    <property type="molecule type" value="Genomic_DNA"/>
</dbReference>
<reference evidence="2 3" key="1">
    <citation type="journal article" date="2018" name="PLoS Genet.">
        <title>Population sequencing reveals clonal diversity and ancestral inbreeding in the grapevine cultivar Chardonnay.</title>
        <authorList>
            <person name="Roach M.J."/>
            <person name="Johnson D.L."/>
            <person name="Bohlmann J."/>
            <person name="van Vuuren H.J."/>
            <person name="Jones S.J."/>
            <person name="Pretorius I.S."/>
            <person name="Schmidt S.A."/>
            <person name="Borneman A.R."/>
        </authorList>
    </citation>
    <scope>NUCLEOTIDE SEQUENCE [LARGE SCALE GENOMIC DNA]</scope>
    <source>
        <strain evidence="3">cv. Chardonnay</strain>
        <strain evidence="2">I10V1</strain>
        <tissue evidence="2">Leaf</tissue>
    </source>
</reference>
<accession>A0A438G1N2</accession>
<dbReference type="AlphaFoldDB" id="A0A438G1N2"/>
<evidence type="ECO:0000313" key="2">
    <source>
        <dbReference type="EMBL" id="RVW66116.1"/>
    </source>
</evidence>
<comment type="caution">
    <text evidence="2">The sequence shown here is derived from an EMBL/GenBank/DDBJ whole genome shotgun (WGS) entry which is preliminary data.</text>
</comment>
<evidence type="ECO:0000313" key="3">
    <source>
        <dbReference type="Proteomes" id="UP000288805"/>
    </source>
</evidence>
<gene>
    <name evidence="2" type="ORF">CK203_007508</name>
    <name evidence="1" type="ORF">CK203_075088</name>
</gene>